<comment type="caution">
    <text evidence="2">The sequence shown here is derived from an EMBL/GenBank/DDBJ whole genome shotgun (WGS) entry which is preliminary data.</text>
</comment>
<organism evidence="2 3">
    <name type="scientific">Phytophthora cactorum</name>
    <dbReference type="NCBI Taxonomy" id="29920"/>
    <lineage>
        <taxon>Eukaryota</taxon>
        <taxon>Sar</taxon>
        <taxon>Stramenopiles</taxon>
        <taxon>Oomycota</taxon>
        <taxon>Peronosporomycetes</taxon>
        <taxon>Peronosporales</taxon>
        <taxon>Peronosporaceae</taxon>
        <taxon>Phytophthora</taxon>
    </lineage>
</organism>
<reference evidence="2 3" key="1">
    <citation type="submission" date="2018-01" db="EMBL/GenBank/DDBJ databases">
        <title>Draft genome of the strawberry crown rot pathogen Phytophthora cactorum.</title>
        <authorList>
            <person name="Armitage A.D."/>
            <person name="Lysoe E."/>
            <person name="Nellist C.F."/>
            <person name="Harrison R.J."/>
            <person name="Brurberg M.B."/>
        </authorList>
    </citation>
    <scope>NUCLEOTIDE SEQUENCE [LARGE SCALE GENOMIC DNA]</scope>
    <source>
        <strain evidence="2 3">10300</strain>
    </source>
</reference>
<dbReference type="InterPro" id="IPR002110">
    <property type="entry name" value="Ankyrin_rpt"/>
</dbReference>
<proteinExistence type="predicted"/>
<dbReference type="STRING" id="29920.A0A329S691"/>
<dbReference type="AlphaFoldDB" id="A0A329S691"/>
<protein>
    <submittedName>
        <fullName evidence="2">Uncharacterized protein</fullName>
    </submittedName>
</protein>
<dbReference type="InterPro" id="IPR052050">
    <property type="entry name" value="SecEffector_AnkRepeat"/>
</dbReference>
<dbReference type="InterPro" id="IPR036770">
    <property type="entry name" value="Ankyrin_rpt-contain_sf"/>
</dbReference>
<dbReference type="PANTHER" id="PTHR46586">
    <property type="entry name" value="ANKYRIN REPEAT-CONTAINING PROTEIN"/>
    <property type="match status" value="1"/>
</dbReference>
<dbReference type="EMBL" id="MJFZ01000296">
    <property type="protein sequence ID" value="RAW32020.1"/>
    <property type="molecule type" value="Genomic_DNA"/>
</dbReference>
<evidence type="ECO:0000313" key="3">
    <source>
        <dbReference type="Proteomes" id="UP000251314"/>
    </source>
</evidence>
<evidence type="ECO:0000313" key="2">
    <source>
        <dbReference type="EMBL" id="RAW32020.1"/>
    </source>
</evidence>
<accession>A0A329S691</accession>
<feature type="region of interest" description="Disordered" evidence="1">
    <location>
        <begin position="424"/>
        <end position="446"/>
    </location>
</feature>
<dbReference type="SMART" id="SM00248">
    <property type="entry name" value="ANK"/>
    <property type="match status" value="8"/>
</dbReference>
<dbReference type="PANTHER" id="PTHR46586:SF3">
    <property type="entry name" value="ANKYRIN REPEAT-CONTAINING PROTEIN"/>
    <property type="match status" value="1"/>
</dbReference>
<dbReference type="SUPFAM" id="SSF48403">
    <property type="entry name" value="Ankyrin repeat"/>
    <property type="match status" value="2"/>
</dbReference>
<sequence length="671" mass="74549">MDDIPPLLIVELLFRAKTTSTDLSHVVEAVSLYLDSSVELPLHKACKFNSLKLLNRIFASSSNLLLQTKNETGYYWSLRTLIRRETHYRQHEFTKSLMEAIRTENLEIIKWICSRLRGKTVKPEVVELAATKGSLPILQYFRANDNTVLGGLVPVSKRSVGLRVEWGSQVLSAAISSRRSDIVWWLDSHLRAQFDWNKALRTAVTNGDILVAEWLISQGARWLLRTRGRCVAHEVITQGRLDVLKWLESRSQLDADEVVGLVVTAAKAGHLEIVRWLIDRDAQDDGELTRLGKEASLAIHIAAVNGHLQVAKYLRIRAQIPATAVECVLQRAEQADQLRQISRQLGTKNEAARLSWKTVAQAAGAGHLRVVRWLCEEYADGQEVNLFVDYKTNKKVSSAMDNAARNGRLEVLQYLHNLQKSLDTPLKKRKRDEVASPPSPTCSKAAMNGAAANDHLTVIQWLHDNRSEGCSTEAMDAAAAGGHLDVVEWLSEHRKEGCTTAAMDGAARNGHLEMVQRLNDNTSAGCTTEAMDHAAMNGHIDVVKWLHACRKEGCTVAAMDGAAANGFLSVVKYLHRNRPEGCTTSAINNAALGGYLHVVQWLHFHREEGCTSAAIENAAASGHFEVFLFLRHLCSQTCTIQTLQAASGNGSQQILAWIHANYRALRDVRRE</sequence>
<dbReference type="VEuPathDB" id="FungiDB:PC110_g11628"/>
<evidence type="ECO:0000256" key="1">
    <source>
        <dbReference type="SAM" id="MobiDB-lite"/>
    </source>
</evidence>
<keyword evidence="3" id="KW-1185">Reference proteome</keyword>
<dbReference type="Proteomes" id="UP000251314">
    <property type="component" value="Unassembled WGS sequence"/>
</dbReference>
<dbReference type="Pfam" id="PF12796">
    <property type="entry name" value="Ank_2"/>
    <property type="match status" value="2"/>
</dbReference>
<gene>
    <name evidence="2" type="ORF">PC110_g11628</name>
</gene>
<dbReference type="OrthoDB" id="543798at2759"/>
<name>A0A329S691_9STRA</name>
<dbReference type="Gene3D" id="1.25.40.20">
    <property type="entry name" value="Ankyrin repeat-containing domain"/>
    <property type="match status" value="3"/>
</dbReference>